<dbReference type="GO" id="GO:0070062">
    <property type="term" value="C:extracellular exosome"/>
    <property type="evidence" value="ECO:0007669"/>
    <property type="project" value="UniProtKB-ARBA"/>
</dbReference>
<comment type="catalytic activity">
    <reaction evidence="7">
        <text>tRNA(Gly) + glycine + ATP = glycyl-tRNA(Gly) + AMP + diphosphate</text>
        <dbReference type="Rhea" id="RHEA:16013"/>
        <dbReference type="Rhea" id="RHEA-COMP:9664"/>
        <dbReference type="Rhea" id="RHEA-COMP:9683"/>
        <dbReference type="ChEBI" id="CHEBI:30616"/>
        <dbReference type="ChEBI" id="CHEBI:33019"/>
        <dbReference type="ChEBI" id="CHEBI:57305"/>
        <dbReference type="ChEBI" id="CHEBI:78442"/>
        <dbReference type="ChEBI" id="CHEBI:78522"/>
        <dbReference type="ChEBI" id="CHEBI:456215"/>
        <dbReference type="EC" id="6.1.1.14"/>
    </reaction>
</comment>
<dbReference type="GO" id="GO:0046983">
    <property type="term" value="F:protein dimerization activity"/>
    <property type="evidence" value="ECO:0007669"/>
    <property type="project" value="UniProtKB-ARBA"/>
</dbReference>
<comment type="caution">
    <text evidence="9">The sequence shown here is derived from an EMBL/GenBank/DDBJ whole genome shotgun (WGS) entry which is preliminary data.</text>
</comment>
<dbReference type="SUPFAM" id="SSF55681">
    <property type="entry name" value="Class II aaRS and biotin synthetases"/>
    <property type="match status" value="1"/>
</dbReference>
<comment type="function">
    <text evidence="7">Catalyzes the attachment of glycine to tRNA(Gly).</text>
</comment>
<feature type="binding site" evidence="7">
    <location>
        <begin position="189"/>
        <end position="194"/>
    </location>
    <ligand>
        <name>ATP</name>
        <dbReference type="ChEBI" id="CHEBI:30616"/>
    </ligand>
</feature>
<dbReference type="SUPFAM" id="SSF52954">
    <property type="entry name" value="Class II aaRS ABD-related"/>
    <property type="match status" value="1"/>
</dbReference>
<feature type="binding site" evidence="7">
    <location>
        <position position="99"/>
    </location>
    <ligand>
        <name>substrate</name>
    </ligand>
</feature>
<dbReference type="STRING" id="1313172.YM304_24260"/>
<dbReference type="InterPro" id="IPR045864">
    <property type="entry name" value="aa-tRNA-synth_II/BPL/LPL"/>
</dbReference>
<evidence type="ECO:0000256" key="5">
    <source>
        <dbReference type="ARBA" id="ARBA00022917"/>
    </source>
</evidence>
<comment type="similarity">
    <text evidence="7">Belongs to the class-II aminoacyl-tRNA synthetase family.</text>
</comment>
<evidence type="ECO:0000256" key="2">
    <source>
        <dbReference type="ARBA" id="ARBA00022598"/>
    </source>
</evidence>
<dbReference type="Gene3D" id="3.30.930.10">
    <property type="entry name" value="Bira Bifunctional Protein, Domain 2"/>
    <property type="match status" value="1"/>
</dbReference>
<dbReference type="InterPro" id="IPR027031">
    <property type="entry name" value="Gly-tRNA_synthase/POLG2"/>
</dbReference>
<keyword evidence="5 7" id="KW-0648">Protein biosynthesis</keyword>
<dbReference type="PANTHER" id="PTHR10745">
    <property type="entry name" value="GLYCYL-TRNA SYNTHETASE/DNA POLYMERASE SUBUNIT GAMMA-2"/>
    <property type="match status" value="1"/>
</dbReference>
<protein>
    <recommendedName>
        <fullName evidence="7">Glycine--tRNA ligase</fullName>
        <ecNumber evidence="7">6.1.1.14</ecNumber>
    </recommendedName>
    <alternativeName>
        <fullName evidence="7">Glycyl-tRNA synthetase</fullName>
        <shortName evidence="7">GlyRS</shortName>
    </alternativeName>
</protein>
<dbReference type="FunFam" id="3.40.50.800:FF:000002">
    <property type="entry name" value="Glycine--tRNA ligase"/>
    <property type="match status" value="1"/>
</dbReference>
<feature type="binding site" evidence="7">
    <location>
        <position position="147"/>
    </location>
    <ligand>
        <name>substrate</name>
    </ligand>
</feature>
<keyword evidence="1 7" id="KW-0963">Cytoplasm</keyword>
<dbReference type="InterPro" id="IPR002314">
    <property type="entry name" value="aa-tRNA-synt_IIb"/>
</dbReference>
<dbReference type="GO" id="GO:0004081">
    <property type="term" value="F:bis(5'-nucleosyl)-tetraphosphatase (asymmetrical) activity"/>
    <property type="evidence" value="ECO:0007669"/>
    <property type="project" value="UniProtKB-ARBA"/>
</dbReference>
<comment type="subcellular location">
    <subcellularLocation>
        <location evidence="7">Cytoplasm</location>
    </subcellularLocation>
</comment>
<dbReference type="InterPro" id="IPR036621">
    <property type="entry name" value="Anticodon-bd_dom_sf"/>
</dbReference>
<sequence>MPATELDQIVNLCKRRGFVYPSVDIYGGFRSTYDYGPLGSLLLRNVKDAWVRSVVQQRSDTVLIDAAILGPPQVWEASGHLSNFTDPLIDCTKCKQRFREDKLDDLHVCPECGAVDSFTDAREFNLMFKTFAGPVEGAGHEAYLRPETAQGMFTNFAQVLQTTRKKPPFGIAQVGKSFRNEITPQNWIFRTREFEQMELEFFVPPADGPQWYEYWCQARYDWYIEHGIPAEMLRLRPHDEDELAHYSTGTADVEFTFPWGWDELEGIAQRTDFDLKQHAEHSGERLDYFDQQAGERYVPHVIEPAAGATRAMAAFLLAAYDEEQVGDDTRTVLHLHPRLAPYKVAVLPLSKKATLAPVAQDVYQRLSERYMVDYDETQSIGKRYRRQDEIGTPLAVTVDFDSLDDHAVTIRDRDTMDQVRVPIDEVLAAVSDRLGF</sequence>
<dbReference type="HAMAP" id="MF_00253_B">
    <property type="entry name" value="Gly_tRNA_synth_B"/>
    <property type="match status" value="1"/>
</dbReference>
<dbReference type="PRINTS" id="PR01043">
    <property type="entry name" value="TRNASYNTHGLY"/>
</dbReference>
<dbReference type="AlphaFoldDB" id="A0A2G6K9N9"/>
<dbReference type="CDD" id="cd00858">
    <property type="entry name" value="GlyRS_anticodon"/>
    <property type="match status" value="1"/>
</dbReference>
<keyword evidence="4 7" id="KW-0067">ATP-binding</keyword>
<dbReference type="CDD" id="cd00774">
    <property type="entry name" value="GlyRS-like_core"/>
    <property type="match status" value="1"/>
</dbReference>
<dbReference type="EMBL" id="PDSL01000050">
    <property type="protein sequence ID" value="PIE32387.1"/>
    <property type="molecule type" value="Genomic_DNA"/>
</dbReference>
<evidence type="ECO:0000256" key="6">
    <source>
        <dbReference type="ARBA" id="ARBA00023146"/>
    </source>
</evidence>
<organism evidence="9 10">
    <name type="scientific">Ilumatobacter coccineus</name>
    <dbReference type="NCBI Taxonomy" id="467094"/>
    <lineage>
        <taxon>Bacteria</taxon>
        <taxon>Bacillati</taxon>
        <taxon>Actinomycetota</taxon>
        <taxon>Acidimicrobiia</taxon>
        <taxon>Acidimicrobiales</taxon>
        <taxon>Ilumatobacteraceae</taxon>
        <taxon>Ilumatobacter</taxon>
    </lineage>
</organism>
<dbReference type="GO" id="GO:0005829">
    <property type="term" value="C:cytosol"/>
    <property type="evidence" value="ECO:0007669"/>
    <property type="project" value="UniProtKB-ARBA"/>
</dbReference>
<dbReference type="PROSITE" id="PS50862">
    <property type="entry name" value="AA_TRNA_LIGASE_II"/>
    <property type="match status" value="1"/>
</dbReference>
<feature type="binding site" evidence="7">
    <location>
        <begin position="303"/>
        <end position="307"/>
    </location>
    <ligand>
        <name>substrate</name>
    </ligand>
</feature>
<keyword evidence="3 7" id="KW-0547">Nucleotide-binding</keyword>
<dbReference type="NCBIfam" id="NF003211">
    <property type="entry name" value="PRK04173.1"/>
    <property type="match status" value="1"/>
</dbReference>
<dbReference type="InterPro" id="IPR004154">
    <property type="entry name" value="Anticodon-bd"/>
</dbReference>
<feature type="binding site" evidence="7">
    <location>
        <begin position="307"/>
        <end position="310"/>
    </location>
    <ligand>
        <name>ATP</name>
        <dbReference type="ChEBI" id="CHEBI:30616"/>
    </ligand>
</feature>
<dbReference type="Pfam" id="PF00587">
    <property type="entry name" value="tRNA-synt_2b"/>
    <property type="match status" value="1"/>
</dbReference>
<reference evidence="9 10" key="1">
    <citation type="submission" date="2017-10" db="EMBL/GenBank/DDBJ databases">
        <title>Novel microbial diversity and functional potential in the marine mammal oral microbiome.</title>
        <authorList>
            <person name="Dudek N.K."/>
            <person name="Sun C.L."/>
            <person name="Burstein D."/>
            <person name="Kantor R.S."/>
            <person name="Aliaga Goltsman D.S."/>
            <person name="Bik E.M."/>
            <person name="Thomas B.C."/>
            <person name="Banfield J.F."/>
            <person name="Relman D.A."/>
        </authorList>
    </citation>
    <scope>NUCLEOTIDE SEQUENCE [LARGE SCALE GENOMIC DNA]</scope>
    <source>
        <strain evidence="9">DOLJORAL78_61_10</strain>
    </source>
</reference>
<keyword evidence="2 7" id="KW-0436">Ligase</keyword>
<evidence type="ECO:0000256" key="4">
    <source>
        <dbReference type="ARBA" id="ARBA00022840"/>
    </source>
</evidence>
<keyword evidence="6 7" id="KW-0030">Aminoacyl-tRNA synthetase</keyword>
<dbReference type="PANTHER" id="PTHR10745:SF8">
    <property type="entry name" value="DNA POLYMERASE SUBUNIT GAMMA-2, MITOCHONDRIAL"/>
    <property type="match status" value="1"/>
</dbReference>
<feature type="domain" description="Aminoacyl-transfer RNA synthetases class-II family profile" evidence="8">
    <location>
        <begin position="7"/>
        <end position="341"/>
    </location>
</feature>
<dbReference type="GO" id="GO:0004820">
    <property type="term" value="F:glycine-tRNA ligase activity"/>
    <property type="evidence" value="ECO:0007669"/>
    <property type="project" value="UniProtKB-UniRule"/>
</dbReference>
<evidence type="ECO:0000259" key="8">
    <source>
        <dbReference type="PROSITE" id="PS50862"/>
    </source>
</evidence>
<evidence type="ECO:0000256" key="1">
    <source>
        <dbReference type="ARBA" id="ARBA00022490"/>
    </source>
</evidence>
<gene>
    <name evidence="7" type="primary">glyQS</name>
    <name evidence="9" type="ORF">CSA55_03510</name>
</gene>
<evidence type="ECO:0000313" key="9">
    <source>
        <dbReference type="EMBL" id="PIE32387.1"/>
    </source>
</evidence>
<dbReference type="GO" id="GO:1990742">
    <property type="term" value="C:microvesicle"/>
    <property type="evidence" value="ECO:0007669"/>
    <property type="project" value="UniProtKB-ARBA"/>
</dbReference>
<dbReference type="InterPro" id="IPR006195">
    <property type="entry name" value="aa-tRNA-synth_II"/>
</dbReference>
<accession>A0A2G6K9N9</accession>
<evidence type="ECO:0000256" key="3">
    <source>
        <dbReference type="ARBA" id="ARBA00022741"/>
    </source>
</evidence>
<dbReference type="InterPro" id="IPR033731">
    <property type="entry name" value="GlyRS-like_core"/>
</dbReference>
<dbReference type="InterPro" id="IPR022961">
    <property type="entry name" value="Gly_tRNA_ligase_bac"/>
</dbReference>
<dbReference type="Gene3D" id="3.40.50.800">
    <property type="entry name" value="Anticodon-binding domain"/>
    <property type="match status" value="1"/>
</dbReference>
<feature type="binding site" evidence="7">
    <location>
        <begin position="194"/>
        <end position="198"/>
    </location>
    <ligand>
        <name>substrate</name>
    </ligand>
</feature>
<name>A0A2G6K9N9_9ACTN</name>
<dbReference type="GO" id="GO:0006426">
    <property type="term" value="P:glycyl-tRNA aminoacylation"/>
    <property type="evidence" value="ECO:0007669"/>
    <property type="project" value="UniProtKB-UniRule"/>
</dbReference>
<comment type="subunit">
    <text evidence="7">Homodimer.</text>
</comment>
<dbReference type="GO" id="GO:0005524">
    <property type="term" value="F:ATP binding"/>
    <property type="evidence" value="ECO:0007669"/>
    <property type="project" value="UniProtKB-UniRule"/>
</dbReference>
<feature type="binding site" evidence="7">
    <location>
        <begin position="263"/>
        <end position="264"/>
    </location>
    <ligand>
        <name>ATP</name>
        <dbReference type="ChEBI" id="CHEBI:30616"/>
    </ligand>
</feature>
<dbReference type="Proteomes" id="UP000230914">
    <property type="component" value="Unassembled WGS sequence"/>
</dbReference>
<dbReference type="EC" id="6.1.1.14" evidence="7"/>
<dbReference type="Pfam" id="PF03129">
    <property type="entry name" value="HGTP_anticodon"/>
    <property type="match status" value="1"/>
</dbReference>
<dbReference type="GO" id="GO:0015966">
    <property type="term" value="P:diadenosine tetraphosphate biosynthetic process"/>
    <property type="evidence" value="ECO:0007669"/>
    <property type="project" value="UniProtKB-ARBA"/>
</dbReference>
<proteinExistence type="inferred from homology"/>
<feature type="binding site" evidence="7">
    <location>
        <begin position="179"/>
        <end position="181"/>
    </location>
    <ligand>
        <name>ATP</name>
        <dbReference type="ChEBI" id="CHEBI:30616"/>
    </ligand>
</feature>
<evidence type="ECO:0000256" key="7">
    <source>
        <dbReference type="HAMAP-Rule" id="MF_00253"/>
    </source>
</evidence>
<evidence type="ECO:0000313" key="10">
    <source>
        <dbReference type="Proteomes" id="UP000230914"/>
    </source>
</evidence>